<evidence type="ECO:0000256" key="1">
    <source>
        <dbReference type="SAM" id="Phobius"/>
    </source>
</evidence>
<keyword evidence="1" id="KW-1133">Transmembrane helix</keyword>
<dbReference type="InterPro" id="IPR045155">
    <property type="entry name" value="Beta-lactam_cat"/>
</dbReference>
<gene>
    <name evidence="3" type="ORF">BJY16_009291</name>
</gene>
<dbReference type="PANTHER" id="PTHR35333:SF3">
    <property type="entry name" value="BETA-LACTAMASE-TYPE TRANSPEPTIDASE FOLD CONTAINING PROTEIN"/>
    <property type="match status" value="1"/>
</dbReference>
<dbReference type="InterPro" id="IPR012338">
    <property type="entry name" value="Beta-lactam/transpept-like"/>
</dbReference>
<sequence length="298" mass="31499">MRRTPNWIVIMAVVVVLGGAALVAKGLIGGEGAAATFLTGSATSASPAGPSPEELARVERAKRVVALDAALKKYAATVPGFAVAVLDKKTGDLYSFRGDRKFRTASVVKVQVLACLLLTRQDAGRKLTADEDAKAKLMIRNSDNDATTALFKSLGRESAIQRCDERLGLTGTVVNSAWGLTQTTVEDQVKLLSQLVAADSPIAARGRAYAHTLMSTVSAGQRWGVPAVARAGEEFTVKNGWLARPGTSDLWIVNSVGRITGPGVDVSIAVLSHGHQTQEAGEKVIEKAVKLTRAHLKY</sequence>
<accession>A0A7W7MD33</accession>
<keyword evidence="4" id="KW-1185">Reference proteome</keyword>
<evidence type="ECO:0000313" key="3">
    <source>
        <dbReference type="EMBL" id="MBB4745832.1"/>
    </source>
</evidence>
<dbReference type="GO" id="GO:0046677">
    <property type="term" value="P:response to antibiotic"/>
    <property type="evidence" value="ECO:0007669"/>
    <property type="project" value="InterPro"/>
</dbReference>
<dbReference type="InterPro" id="IPR000871">
    <property type="entry name" value="Beta-lactam_class-A"/>
</dbReference>
<dbReference type="PANTHER" id="PTHR35333">
    <property type="entry name" value="BETA-LACTAMASE"/>
    <property type="match status" value="1"/>
</dbReference>
<dbReference type="EMBL" id="JACHNB010000001">
    <property type="protein sequence ID" value="MBB4745832.1"/>
    <property type="molecule type" value="Genomic_DNA"/>
</dbReference>
<comment type="caution">
    <text evidence="3">The sequence shown here is derived from an EMBL/GenBank/DDBJ whole genome shotgun (WGS) entry which is preliminary data.</text>
</comment>
<reference evidence="3 4" key="1">
    <citation type="submission" date="2020-08" db="EMBL/GenBank/DDBJ databases">
        <title>Sequencing the genomes of 1000 actinobacteria strains.</title>
        <authorList>
            <person name="Klenk H.-P."/>
        </authorList>
    </citation>
    <scope>NUCLEOTIDE SEQUENCE [LARGE SCALE GENOMIC DNA]</scope>
    <source>
        <strain evidence="3 4">DSM 45809</strain>
    </source>
</reference>
<dbReference type="Proteomes" id="UP000546162">
    <property type="component" value="Unassembled WGS sequence"/>
</dbReference>
<dbReference type="GO" id="GO:0008800">
    <property type="term" value="F:beta-lactamase activity"/>
    <property type="evidence" value="ECO:0007669"/>
    <property type="project" value="InterPro"/>
</dbReference>
<evidence type="ECO:0000259" key="2">
    <source>
        <dbReference type="Pfam" id="PF13354"/>
    </source>
</evidence>
<dbReference type="AlphaFoldDB" id="A0A7W7MD33"/>
<name>A0A7W7MD33_9ACTN</name>
<keyword evidence="1" id="KW-0812">Transmembrane</keyword>
<organism evidence="3 4">
    <name type="scientific">Actinoplanes octamycinicus</name>
    <dbReference type="NCBI Taxonomy" id="135948"/>
    <lineage>
        <taxon>Bacteria</taxon>
        <taxon>Bacillati</taxon>
        <taxon>Actinomycetota</taxon>
        <taxon>Actinomycetes</taxon>
        <taxon>Micromonosporales</taxon>
        <taxon>Micromonosporaceae</taxon>
        <taxon>Actinoplanes</taxon>
    </lineage>
</organism>
<feature type="transmembrane region" description="Helical" evidence="1">
    <location>
        <begin position="7"/>
        <end position="28"/>
    </location>
</feature>
<dbReference type="RefSeq" id="WP_239178039.1">
    <property type="nucleotide sequence ID" value="NZ_BAABFG010000005.1"/>
</dbReference>
<dbReference type="Pfam" id="PF13354">
    <property type="entry name" value="Beta-lactamase2"/>
    <property type="match status" value="1"/>
</dbReference>
<keyword evidence="1" id="KW-0472">Membrane</keyword>
<evidence type="ECO:0000313" key="4">
    <source>
        <dbReference type="Proteomes" id="UP000546162"/>
    </source>
</evidence>
<dbReference type="Gene3D" id="3.40.710.10">
    <property type="entry name" value="DD-peptidase/beta-lactamase superfamily"/>
    <property type="match status" value="1"/>
</dbReference>
<dbReference type="GO" id="GO:0030655">
    <property type="term" value="P:beta-lactam antibiotic catabolic process"/>
    <property type="evidence" value="ECO:0007669"/>
    <property type="project" value="InterPro"/>
</dbReference>
<dbReference type="SUPFAM" id="SSF56601">
    <property type="entry name" value="beta-lactamase/transpeptidase-like"/>
    <property type="match status" value="1"/>
</dbReference>
<proteinExistence type="predicted"/>
<feature type="domain" description="Beta-lactamase class A catalytic" evidence="2">
    <location>
        <begin position="135"/>
        <end position="219"/>
    </location>
</feature>
<protein>
    <submittedName>
        <fullName evidence="3">Beta-lactamase class A</fullName>
    </submittedName>
</protein>